<dbReference type="KEGG" id="ceu:A7L45_09770"/>
<sequence>MNKSKINNILLKYNIIYSLTINLKDKYVEEIGDSSKLEYDGLLKTHFNDMETIIKLNGFLEGQQLPKLFKQGKVICIICKPKNNIIVGLFYHEDKDFTHYYKKAKELNEEIVSVWEQ</sequence>
<dbReference type="AlphaFoldDB" id="A0A1J0GGA8"/>
<reference evidence="2" key="1">
    <citation type="journal article" date="2016" name="Front. Microbiol.">
        <title>Complete Genome Sequence of Clostridium estertheticum DSM 8809, a Microbe Identified in Spoiled Vacuum Packed Beef.</title>
        <authorList>
            <person name="Yu Z."/>
            <person name="Gunn L."/>
            <person name="Brennan E."/>
            <person name="Reid R."/>
            <person name="Wall P.G."/>
            <person name="Gaora O.P."/>
            <person name="Hurley D."/>
            <person name="Bolton D."/>
            <person name="Fanning S."/>
        </authorList>
    </citation>
    <scope>NUCLEOTIDE SEQUENCE [LARGE SCALE GENOMIC DNA]</scope>
    <source>
        <strain evidence="2">DSM 8809</strain>
    </source>
</reference>
<evidence type="ECO:0000313" key="1">
    <source>
        <dbReference type="EMBL" id="APC40331.1"/>
    </source>
</evidence>
<dbReference type="OrthoDB" id="93376at31979"/>
<accession>A0A1J0GGA8</accession>
<gene>
    <name evidence="1" type="ORF">A7L45_09770</name>
</gene>
<dbReference type="EMBL" id="CP015756">
    <property type="protein sequence ID" value="APC40331.1"/>
    <property type="molecule type" value="Genomic_DNA"/>
</dbReference>
<name>A0A1J0GGA8_9CLOT</name>
<keyword evidence="2" id="KW-1185">Reference proteome</keyword>
<protein>
    <submittedName>
        <fullName evidence="1">Uncharacterized protein</fullName>
    </submittedName>
</protein>
<organism evidence="1 2">
    <name type="scientific">Clostridium estertheticum subsp. estertheticum</name>
    <dbReference type="NCBI Taxonomy" id="1552"/>
    <lineage>
        <taxon>Bacteria</taxon>
        <taxon>Bacillati</taxon>
        <taxon>Bacillota</taxon>
        <taxon>Clostridia</taxon>
        <taxon>Eubacteriales</taxon>
        <taxon>Clostridiaceae</taxon>
        <taxon>Clostridium</taxon>
    </lineage>
</organism>
<dbReference type="RefSeq" id="WP_071612621.1">
    <property type="nucleotide sequence ID" value="NZ_CP015756.1"/>
</dbReference>
<proteinExistence type="predicted"/>
<dbReference type="Proteomes" id="UP000182569">
    <property type="component" value="Chromosome"/>
</dbReference>
<evidence type="ECO:0000313" key="2">
    <source>
        <dbReference type="Proteomes" id="UP000182569"/>
    </source>
</evidence>